<dbReference type="SUPFAM" id="SSF54631">
    <property type="entry name" value="CBS-domain pair"/>
    <property type="match status" value="1"/>
</dbReference>
<dbReference type="Gene3D" id="3.10.580.10">
    <property type="entry name" value="CBS-domain"/>
    <property type="match status" value="1"/>
</dbReference>
<reference evidence="5" key="1">
    <citation type="submission" date="2020-09" db="EMBL/GenBank/DDBJ databases">
        <title>A novel bacterium of genus Mangrovicoccus, isolated from South China Sea.</title>
        <authorList>
            <person name="Huang H."/>
            <person name="Mo K."/>
            <person name="Hu Y."/>
        </authorList>
    </citation>
    <scope>NUCLEOTIDE SEQUENCE</scope>
    <source>
        <strain evidence="5">HB182678</strain>
    </source>
</reference>
<accession>A0A8J7CJ06</accession>
<dbReference type="CDD" id="cd00038">
    <property type="entry name" value="CAP_ED"/>
    <property type="match status" value="1"/>
</dbReference>
<dbReference type="Gene3D" id="2.60.120.10">
    <property type="entry name" value="Jelly Rolls"/>
    <property type="match status" value="1"/>
</dbReference>
<dbReference type="GO" id="GO:0008773">
    <property type="term" value="F:[protein-PII] uridylyltransferase activity"/>
    <property type="evidence" value="ECO:0007669"/>
    <property type="project" value="InterPro"/>
</dbReference>
<dbReference type="InterPro" id="IPR005105">
    <property type="entry name" value="GlnD_Uridyltrans_N"/>
</dbReference>
<dbReference type="InterPro" id="IPR000644">
    <property type="entry name" value="CBS_dom"/>
</dbReference>
<dbReference type="InterPro" id="IPR000595">
    <property type="entry name" value="cNMP-bd_dom"/>
</dbReference>
<gene>
    <name evidence="5" type="ORF">ICN82_02755</name>
</gene>
<evidence type="ECO:0000259" key="4">
    <source>
        <dbReference type="PROSITE" id="PS51371"/>
    </source>
</evidence>
<dbReference type="SMART" id="SM00100">
    <property type="entry name" value="cNMP"/>
    <property type="match status" value="1"/>
</dbReference>
<dbReference type="PROSITE" id="PS50042">
    <property type="entry name" value="CNMP_BINDING_3"/>
    <property type="match status" value="1"/>
</dbReference>
<sequence>MTLTTGEIADFLRSVHPYDSFEPEELARTAARFSVLQVARDDQVYALGAPLEGLYLIYQGTVDVRDHRGAKVSLLGCRNSFGERGLMRDGLAATTAYAAEAATLLLLPASEFRRLTGANAGFARFFRRSGTEREDRGQSLATMPVRQILAGPPITCPPHTPILEAARIMRDRNISSLAVVEEDRLTGILTTSDLSNRCLAEGIDPALPIRHIMTTAPVTLSPESLGTDVLHVMHERHIGHLPIVEQDRLVGMVTQTDLTRLQALTSAQFVSDVARARSVAGLAKVTAQIPRLLAQLVGSGNRHDVVTRLITDIADAVTRRLLRLAEDRLGPPPVPYAWCACGSQGRREQTGVSDQDNCLILDDRASPADDAYFAALAEFVCDGLNDCGYVYCPGEMMAVTDRWRQPLKVWQDYFRGWIARPSPEAQMLASVMFDLRPIGGAATLWQQLQAETLRAASENSIFTAHMIANSLKHAPPLGMIRGFATIRSGEYKNRLDLKHNGVVPIADLARVYALQGRLGAQNTRARLEAARDRGVLSKSGAGDLIDAYDLIAQARLDHQAALVRRGETPDNYLAPTELSDFERSHLRDAFVVVRTMQSAIGQGKGMIT</sequence>
<dbReference type="Pfam" id="PF00571">
    <property type="entry name" value="CBS"/>
    <property type="match status" value="2"/>
</dbReference>
<feature type="domain" description="CBS" evidence="4">
    <location>
        <begin position="148"/>
        <end position="205"/>
    </location>
</feature>
<dbReference type="Pfam" id="PF00027">
    <property type="entry name" value="cNMP_binding"/>
    <property type="match status" value="1"/>
</dbReference>
<evidence type="ECO:0000256" key="2">
    <source>
        <dbReference type="PROSITE-ProRule" id="PRU00703"/>
    </source>
</evidence>
<dbReference type="RefSeq" id="WP_193179328.1">
    <property type="nucleotide sequence ID" value="NZ_JACVXA010000005.1"/>
</dbReference>
<dbReference type="CDD" id="cd04587">
    <property type="entry name" value="CBS_pair_CAP-ED_NT_Pol-beta-like_DUF294_assoc"/>
    <property type="match status" value="1"/>
</dbReference>
<organism evidence="5 6">
    <name type="scientific">Mangrovicoccus algicola</name>
    <dbReference type="NCBI Taxonomy" id="2771008"/>
    <lineage>
        <taxon>Bacteria</taxon>
        <taxon>Pseudomonadati</taxon>
        <taxon>Pseudomonadota</taxon>
        <taxon>Alphaproteobacteria</taxon>
        <taxon>Rhodobacterales</taxon>
        <taxon>Paracoccaceae</taxon>
        <taxon>Mangrovicoccus</taxon>
    </lineage>
</organism>
<evidence type="ECO:0000256" key="1">
    <source>
        <dbReference type="ARBA" id="ARBA00023122"/>
    </source>
</evidence>
<dbReference type="PROSITE" id="PS51371">
    <property type="entry name" value="CBS"/>
    <property type="match status" value="2"/>
</dbReference>
<evidence type="ECO:0000259" key="3">
    <source>
        <dbReference type="PROSITE" id="PS50042"/>
    </source>
</evidence>
<dbReference type="InterPro" id="IPR046342">
    <property type="entry name" value="CBS_dom_sf"/>
</dbReference>
<dbReference type="InterPro" id="IPR018821">
    <property type="entry name" value="DUF294_put_nucleoTrafse_sb-bd"/>
</dbReference>
<evidence type="ECO:0000313" key="6">
    <source>
        <dbReference type="Proteomes" id="UP000609121"/>
    </source>
</evidence>
<dbReference type="CDD" id="cd05401">
    <property type="entry name" value="NT_GlnE_GlnD_like"/>
    <property type="match status" value="1"/>
</dbReference>
<keyword evidence="6" id="KW-1185">Reference proteome</keyword>
<dbReference type="PANTHER" id="PTHR43080">
    <property type="entry name" value="CBS DOMAIN-CONTAINING PROTEIN CBSX3, MITOCHONDRIAL"/>
    <property type="match status" value="1"/>
</dbReference>
<comment type="caution">
    <text evidence="5">The sequence shown here is derived from an EMBL/GenBank/DDBJ whole genome shotgun (WGS) entry which is preliminary data.</text>
</comment>
<dbReference type="InterPro" id="IPR051257">
    <property type="entry name" value="Diverse_CBS-Domain"/>
</dbReference>
<dbReference type="SUPFAM" id="SSF81301">
    <property type="entry name" value="Nucleotidyltransferase"/>
    <property type="match status" value="1"/>
</dbReference>
<name>A0A8J7CJ06_9RHOB</name>
<evidence type="ECO:0000313" key="5">
    <source>
        <dbReference type="EMBL" id="MBE3637126.1"/>
    </source>
</evidence>
<dbReference type="Pfam" id="PF10335">
    <property type="entry name" value="DUF294_C"/>
    <property type="match status" value="1"/>
</dbReference>
<dbReference type="Proteomes" id="UP000609121">
    <property type="component" value="Unassembled WGS sequence"/>
</dbReference>
<dbReference type="InterPro" id="IPR018490">
    <property type="entry name" value="cNMP-bd_dom_sf"/>
</dbReference>
<dbReference type="EMBL" id="JACVXA010000005">
    <property type="protein sequence ID" value="MBE3637126.1"/>
    <property type="molecule type" value="Genomic_DNA"/>
</dbReference>
<keyword evidence="1 2" id="KW-0129">CBS domain</keyword>
<dbReference type="InterPro" id="IPR043519">
    <property type="entry name" value="NT_sf"/>
</dbReference>
<dbReference type="SUPFAM" id="SSF51206">
    <property type="entry name" value="cAMP-binding domain-like"/>
    <property type="match status" value="1"/>
</dbReference>
<feature type="domain" description="Cyclic nucleotide-binding" evidence="3">
    <location>
        <begin position="17"/>
        <end position="120"/>
    </location>
</feature>
<dbReference type="PANTHER" id="PTHR43080:SF2">
    <property type="entry name" value="CBS DOMAIN-CONTAINING PROTEIN"/>
    <property type="match status" value="1"/>
</dbReference>
<feature type="domain" description="CBS" evidence="4">
    <location>
        <begin position="213"/>
        <end position="269"/>
    </location>
</feature>
<dbReference type="Pfam" id="PF03445">
    <property type="entry name" value="DUF294"/>
    <property type="match status" value="1"/>
</dbReference>
<protein>
    <submittedName>
        <fullName evidence="5">Cyclic nucleotide-binding/CBS domain-containing protein</fullName>
    </submittedName>
</protein>
<proteinExistence type="predicted"/>
<dbReference type="AlphaFoldDB" id="A0A8J7CJ06"/>
<dbReference type="InterPro" id="IPR014710">
    <property type="entry name" value="RmlC-like_jellyroll"/>
</dbReference>
<dbReference type="SMART" id="SM00116">
    <property type="entry name" value="CBS"/>
    <property type="match status" value="2"/>
</dbReference>